<keyword evidence="4" id="KW-1185">Reference proteome</keyword>
<dbReference type="HOGENOM" id="CLU_577297_0_0_5"/>
<name>A0A0A8K194_9HYPH</name>
<evidence type="ECO:0000313" key="3">
    <source>
        <dbReference type="EMBL" id="BAQ16561.1"/>
    </source>
</evidence>
<feature type="compositionally biased region" description="Gly residues" evidence="1">
    <location>
        <begin position="558"/>
        <end position="573"/>
    </location>
</feature>
<feature type="compositionally biased region" description="Low complexity" evidence="1">
    <location>
        <begin position="70"/>
        <end position="81"/>
    </location>
</feature>
<protein>
    <submittedName>
        <fullName evidence="3">Putative exported protein</fullName>
    </submittedName>
</protein>
<dbReference type="EMBL" id="AP014648">
    <property type="protein sequence ID" value="BAQ16561.1"/>
    <property type="molecule type" value="Genomic_DNA"/>
</dbReference>
<dbReference type="STRING" id="1384459.GL4_1101"/>
<feature type="signal peptide" evidence="2">
    <location>
        <begin position="1"/>
        <end position="26"/>
    </location>
</feature>
<dbReference type="KEGG" id="mcg:GL4_1101"/>
<keyword evidence="2" id="KW-0732">Signal</keyword>
<dbReference type="AlphaFoldDB" id="A0A0A8K194"/>
<evidence type="ECO:0000256" key="1">
    <source>
        <dbReference type="SAM" id="MobiDB-lite"/>
    </source>
</evidence>
<dbReference type="OrthoDB" id="197257at2"/>
<evidence type="ECO:0000256" key="2">
    <source>
        <dbReference type="SAM" id="SignalP"/>
    </source>
</evidence>
<evidence type="ECO:0000313" key="4">
    <source>
        <dbReference type="Proteomes" id="UP000031643"/>
    </source>
</evidence>
<dbReference type="PANTHER" id="PTHR40269">
    <property type="entry name" value="OUTER MEMBRANE PROTEIN-RELATED"/>
    <property type="match status" value="1"/>
</dbReference>
<organism evidence="3 4">
    <name type="scientific">Methyloceanibacter caenitepidi</name>
    <dbReference type="NCBI Taxonomy" id="1384459"/>
    <lineage>
        <taxon>Bacteria</taxon>
        <taxon>Pseudomonadati</taxon>
        <taxon>Pseudomonadota</taxon>
        <taxon>Alphaproteobacteria</taxon>
        <taxon>Hyphomicrobiales</taxon>
        <taxon>Hyphomicrobiaceae</taxon>
        <taxon>Methyloceanibacter</taxon>
    </lineage>
</organism>
<sequence>MGEKMRFLAVSVAFTSVLWAYGTALAQDSDSVVEAVSPPPQTEAPAGAGTTDAQDSDSVVEAVSPPPQTDASDNADAAPSNGSQDTKLSQAELEQLVAPIALYPDPLLANVLIASTYPLEIVQAERWYQKNKDLKGDALQEALAKQDWDDSIKDLVSVPDALEMMNKDLDWTQKLGDAVLAQQSDVMNAVQALRARAKANGTLESNPQQTVTVTQTVVQNNAGSTSGAGTSAQSAPSQQVIAIQPTNPEKIYVPYYEPSVVYGAWPYPSYQPYYFPPPPGYRFGSALATGLAWSAGFAIGNAIWGNDINWGRNDINVNVNRNISGNTINRNNVNAQKWEHNSEHRRGVQYNNTEVQNKFANKGDRTNIGNNVGDNAGNRRPGGADGRPGNGGGRPTVGDLEADLKKPGGGAARSGAANLADKRPGGGDGRPGNLPGDKRPGGAGGGRPSVGDIEAGLKKPGVDANRPGTGGGDRPKVGGGGGPKPGAANRPGGGGAQANLRDRPASKPAAKKPAVSKPAARKPQSRPSGNAFQKGDGARARQASSRGHASAGGRHISRGGGGGRRAGGGGRRR</sequence>
<feature type="compositionally biased region" description="Low complexity" evidence="1">
    <location>
        <begin position="506"/>
        <end position="518"/>
    </location>
</feature>
<dbReference type="Pfam" id="PF11737">
    <property type="entry name" value="DUF3300"/>
    <property type="match status" value="1"/>
</dbReference>
<feature type="compositionally biased region" description="Gly residues" evidence="1">
    <location>
        <begin position="383"/>
        <end position="395"/>
    </location>
</feature>
<dbReference type="PANTHER" id="PTHR40269:SF1">
    <property type="entry name" value="OUTER MEMBRANE PROTEIN"/>
    <property type="match status" value="1"/>
</dbReference>
<proteinExistence type="predicted"/>
<dbReference type="RefSeq" id="WP_052464146.1">
    <property type="nucleotide sequence ID" value="NZ_AP014648.1"/>
</dbReference>
<gene>
    <name evidence="3" type="ORF">GL4_1101</name>
</gene>
<accession>A0A0A8K194</accession>
<feature type="compositionally biased region" description="Gly residues" evidence="1">
    <location>
        <begin position="468"/>
        <end position="484"/>
    </location>
</feature>
<dbReference type="Proteomes" id="UP000031643">
    <property type="component" value="Chromosome"/>
</dbReference>
<feature type="region of interest" description="Disordered" evidence="1">
    <location>
        <begin position="32"/>
        <end position="87"/>
    </location>
</feature>
<feature type="region of interest" description="Disordered" evidence="1">
    <location>
        <begin position="358"/>
        <end position="573"/>
    </location>
</feature>
<reference evidence="3 4" key="1">
    <citation type="submission" date="2014-09" db="EMBL/GenBank/DDBJ databases">
        <title>Genome sequencing of Methyloceanibacter caenitepidi Gela4.</title>
        <authorList>
            <person name="Takeuchi M."/>
            <person name="Susumu S."/>
            <person name="Kamagata Y."/>
            <person name="Oshima K."/>
            <person name="Hattori M."/>
            <person name="Iwasaki W."/>
        </authorList>
    </citation>
    <scope>NUCLEOTIDE SEQUENCE [LARGE SCALE GENOMIC DNA]</scope>
    <source>
        <strain evidence="3 4">Gela4</strain>
    </source>
</reference>
<dbReference type="InterPro" id="IPR021728">
    <property type="entry name" value="DUF3300"/>
</dbReference>
<feature type="chain" id="PRO_5002038847" evidence="2">
    <location>
        <begin position="27"/>
        <end position="573"/>
    </location>
</feature>